<dbReference type="InterPro" id="IPR017900">
    <property type="entry name" value="4Fe4S_Fe_S_CS"/>
</dbReference>
<keyword evidence="1" id="KW-0479">Metal-binding</keyword>
<dbReference type="AlphaFoldDB" id="A0A1I0J5J2"/>
<dbReference type="InterPro" id="IPR052977">
    <property type="entry name" value="Polyferredoxin-like_ET"/>
</dbReference>
<name>A0A1I0J5J2_9FIRM</name>
<sequence>MTERLYINGQSCKGCGYCVKECPKNALSLSGAINAKGYAVVQVDHEVCIRCGVCYTVCPDYVFEIREGE</sequence>
<keyword evidence="2" id="KW-0408">Iron</keyword>
<dbReference type="PANTHER" id="PTHR43193:SF2">
    <property type="entry name" value="POLYFERREDOXIN PROTEIN FWDF"/>
    <property type="match status" value="1"/>
</dbReference>
<feature type="domain" description="4Fe-4S ferredoxin-type" evidence="4">
    <location>
        <begin position="3"/>
        <end position="32"/>
    </location>
</feature>
<accession>A0A1I0J5J2</accession>
<dbReference type="SUPFAM" id="SSF54862">
    <property type="entry name" value="4Fe-4S ferredoxins"/>
    <property type="match status" value="1"/>
</dbReference>
<evidence type="ECO:0000313" key="6">
    <source>
        <dbReference type="Proteomes" id="UP000198508"/>
    </source>
</evidence>
<keyword evidence="6" id="KW-1185">Reference proteome</keyword>
<dbReference type="Gene3D" id="3.30.70.20">
    <property type="match status" value="2"/>
</dbReference>
<protein>
    <submittedName>
        <fullName evidence="5">2-oxoglutarate ferredoxin oxidoreductase subunit delta</fullName>
    </submittedName>
</protein>
<dbReference type="PANTHER" id="PTHR43193">
    <property type="match status" value="1"/>
</dbReference>
<evidence type="ECO:0000313" key="5">
    <source>
        <dbReference type="EMBL" id="SEU04256.1"/>
    </source>
</evidence>
<organism evidence="5 6">
    <name type="scientific">Enterocloster lavalensis</name>
    <dbReference type="NCBI Taxonomy" id="460384"/>
    <lineage>
        <taxon>Bacteria</taxon>
        <taxon>Bacillati</taxon>
        <taxon>Bacillota</taxon>
        <taxon>Clostridia</taxon>
        <taxon>Lachnospirales</taxon>
        <taxon>Lachnospiraceae</taxon>
        <taxon>Enterocloster</taxon>
    </lineage>
</organism>
<evidence type="ECO:0000256" key="2">
    <source>
        <dbReference type="ARBA" id="ARBA00023004"/>
    </source>
</evidence>
<evidence type="ECO:0000259" key="4">
    <source>
        <dbReference type="PROSITE" id="PS51379"/>
    </source>
</evidence>
<dbReference type="Proteomes" id="UP000198508">
    <property type="component" value="Unassembled WGS sequence"/>
</dbReference>
<dbReference type="Pfam" id="PF12838">
    <property type="entry name" value="Fer4_7"/>
    <property type="match status" value="1"/>
</dbReference>
<keyword evidence="3" id="KW-0411">Iron-sulfur</keyword>
<reference evidence="6" key="1">
    <citation type="submission" date="2016-10" db="EMBL/GenBank/DDBJ databases">
        <authorList>
            <person name="Varghese N."/>
            <person name="Submissions S."/>
        </authorList>
    </citation>
    <scope>NUCLEOTIDE SEQUENCE [LARGE SCALE GENOMIC DNA]</scope>
    <source>
        <strain evidence="6">NLAE-zl-G277</strain>
    </source>
</reference>
<feature type="domain" description="4Fe-4S ferredoxin-type" evidence="4">
    <location>
        <begin position="39"/>
        <end position="68"/>
    </location>
</feature>
<dbReference type="PROSITE" id="PS00198">
    <property type="entry name" value="4FE4S_FER_1"/>
    <property type="match status" value="1"/>
</dbReference>
<evidence type="ECO:0000256" key="1">
    <source>
        <dbReference type="ARBA" id="ARBA00022723"/>
    </source>
</evidence>
<dbReference type="GeneID" id="93276138"/>
<gene>
    <name evidence="5" type="ORF">SAMN05216313_12610</name>
</gene>
<evidence type="ECO:0000256" key="3">
    <source>
        <dbReference type="ARBA" id="ARBA00023014"/>
    </source>
</evidence>
<dbReference type="RefSeq" id="WP_092368256.1">
    <property type="nucleotide sequence ID" value="NZ_CABJCG010000015.1"/>
</dbReference>
<proteinExistence type="predicted"/>
<dbReference type="PROSITE" id="PS51379">
    <property type="entry name" value="4FE4S_FER_2"/>
    <property type="match status" value="2"/>
</dbReference>
<dbReference type="STRING" id="460384.SAMN05216313_12610"/>
<dbReference type="GO" id="GO:0046872">
    <property type="term" value="F:metal ion binding"/>
    <property type="evidence" value="ECO:0007669"/>
    <property type="project" value="UniProtKB-KW"/>
</dbReference>
<dbReference type="InterPro" id="IPR017896">
    <property type="entry name" value="4Fe4S_Fe-S-bd"/>
</dbReference>
<dbReference type="EMBL" id="FOIM01000026">
    <property type="protein sequence ID" value="SEU04256.1"/>
    <property type="molecule type" value="Genomic_DNA"/>
</dbReference>
<dbReference type="GO" id="GO:0051536">
    <property type="term" value="F:iron-sulfur cluster binding"/>
    <property type="evidence" value="ECO:0007669"/>
    <property type="project" value="UniProtKB-KW"/>
</dbReference>